<dbReference type="OrthoDB" id="428974at2759"/>
<dbReference type="SUPFAM" id="SSF53474">
    <property type="entry name" value="alpha/beta-Hydrolases"/>
    <property type="match status" value="1"/>
</dbReference>
<comment type="catalytic activity">
    <reaction evidence="1">
        <text>Hydrolyzes glycerol monoesters of long-chain fatty acids.</text>
        <dbReference type="EC" id="3.1.1.23"/>
    </reaction>
</comment>
<reference evidence="9 11" key="1">
    <citation type="journal article" date="2013" name="Genome Biol.">
        <title>Draft genome of the mountain pine beetle, Dendroctonus ponderosae Hopkins, a major forest pest.</title>
        <authorList>
            <person name="Keeling C.I."/>
            <person name="Yuen M.M."/>
            <person name="Liao N.Y."/>
            <person name="Docking T.R."/>
            <person name="Chan S.K."/>
            <person name="Taylor G.A."/>
            <person name="Palmquist D.L."/>
            <person name="Jackman S.D."/>
            <person name="Nguyen A."/>
            <person name="Li M."/>
            <person name="Henderson H."/>
            <person name="Janes J.K."/>
            <person name="Zhao Y."/>
            <person name="Pandoh P."/>
            <person name="Moore R."/>
            <person name="Sperling F.A."/>
            <person name="Huber D.P."/>
            <person name="Birol I."/>
            <person name="Jones S.J."/>
            <person name="Bohlmann J."/>
        </authorList>
    </citation>
    <scope>NUCLEOTIDE SEQUENCE</scope>
</reference>
<feature type="non-terminal residue" evidence="9">
    <location>
        <position position="1"/>
    </location>
</feature>
<evidence type="ECO:0000256" key="4">
    <source>
        <dbReference type="ARBA" id="ARBA00037874"/>
    </source>
</evidence>
<dbReference type="Gene3D" id="3.40.50.1820">
    <property type="entry name" value="alpha/beta hydrolase"/>
    <property type="match status" value="1"/>
</dbReference>
<evidence type="ECO:0000313" key="10">
    <source>
        <dbReference type="EMBL" id="ERL94795.1"/>
    </source>
</evidence>
<comment type="function">
    <text evidence="7">Lipase that preferentially hydrolysis medium-chain saturated monoacylglycerols including 2-arachidonoylglycerol. Through 2-arachidonoylglycerol degradation may regulate endocannabinoid signaling pathways. Also has a lysophosphatidyl lipase activity with a preference for lysophosphatidylglycerol among other lysophospholipids. Also able to degrade bis(monoacylglycero)phosphate (BMP) and constitutes the major enzyme for BMP catabolism. BMP, also known as lysobisphosphatidic acid, is enriched in late endosomes and lysosomes and plays a key role in the formation of intraluminal vesicles and in lipid sorting.</text>
</comment>
<dbReference type="EMBL" id="KB740562">
    <property type="protein sequence ID" value="ENN80304.1"/>
    <property type="molecule type" value="Genomic_DNA"/>
</dbReference>
<dbReference type="EC" id="3.1.1.23" evidence="2"/>
<evidence type="ECO:0000256" key="7">
    <source>
        <dbReference type="ARBA" id="ARBA00049568"/>
    </source>
</evidence>
<comment type="subcellular location">
    <subcellularLocation>
        <location evidence="3">Late endosome membrane</location>
        <topology evidence="3">Single-pass type II membrane protein</topology>
    </subcellularLocation>
    <subcellularLocation>
        <location evidence="4">Lysosome membrane</location>
        <topology evidence="4">Single-pass type II membrane protein</topology>
    </subcellularLocation>
    <subcellularLocation>
        <location evidence="5">Mitochondrion membrane</location>
        <topology evidence="5">Single-pass type II membrane protein</topology>
    </subcellularLocation>
</comment>
<sequence>MSEETVLPAKGCLPKVSNTWRAVFGAITSTNRIHPSDPVPPKDSEFIFIESKIKIRVVHLTPEKVRQSLIIAQNISSKRSSVSDEYWFMRSKPLRNTTCNCSFRNSIRKSYRNSNISNGSSAQKDLHLQNDLNHASEHTSTKCKVDKVETFVDQLIEKTINEALSECMESTKTKANGIVNLAYERSEVDSAITRKVHLNKPNGKPYEIPQTSSPPNSKKCVHKRIKPLIMLIHGLGSTADIWNILINNLLFKGFEVVAPDLLGHGYSSAPNKASFYHFSNLLSQTMAVFDYFMKKEDKRKCILIGHSYGCSLITALYPNRATKIAQLVLISGGGPTPLAPPADMNDISPYGWAHNLCYPFMYCGLKRSFFYSSRGKNFRFCEGETTVPPHIRDYLIQGQYWPEGDASFHRRILVPTLLVHGLQDKQVTLVQECEMERTIPRSFLELIPDAGHLSMLESPEHLSHMVVWPTCRSFGTYPASTAALEAPTAAFNLSARS</sequence>
<dbReference type="Pfam" id="PF12697">
    <property type="entry name" value="Abhydrolase_6"/>
    <property type="match status" value="1"/>
</dbReference>
<name>N6TIP2_DENPD</name>
<dbReference type="OMA" id="PEHLSHM"/>
<dbReference type="PANTHER" id="PTHR43798:SF5">
    <property type="entry name" value="MONOACYLGLYCEROL LIPASE ABHD6"/>
    <property type="match status" value="1"/>
</dbReference>
<dbReference type="GO" id="GO:0031966">
    <property type="term" value="C:mitochondrial membrane"/>
    <property type="evidence" value="ECO:0007669"/>
    <property type="project" value="UniProtKB-SubCell"/>
</dbReference>
<dbReference type="PANTHER" id="PTHR43798">
    <property type="entry name" value="MONOACYLGLYCEROL LIPASE"/>
    <property type="match status" value="1"/>
</dbReference>
<comment type="catalytic activity">
    <reaction evidence="6">
        <text>1-dodecanoylglycerol + H2O = dodecanoate + glycerol + H(+)</text>
        <dbReference type="Rhea" id="RHEA:44316"/>
        <dbReference type="ChEBI" id="CHEBI:15377"/>
        <dbReference type="ChEBI" id="CHEBI:15378"/>
        <dbReference type="ChEBI" id="CHEBI:17754"/>
        <dbReference type="ChEBI" id="CHEBI:18262"/>
        <dbReference type="ChEBI" id="CHEBI:75539"/>
    </reaction>
</comment>
<dbReference type="AlphaFoldDB" id="N6TIP2"/>
<dbReference type="STRING" id="77166.N6TIP2"/>
<evidence type="ECO:0000259" key="8">
    <source>
        <dbReference type="Pfam" id="PF12697"/>
    </source>
</evidence>
<accession>N6TIP2</accession>
<dbReference type="InterPro" id="IPR000073">
    <property type="entry name" value="AB_hydrolase_1"/>
</dbReference>
<protein>
    <recommendedName>
        <fullName evidence="2">acylglycerol lipase</fullName>
        <ecNumber evidence="2">3.1.1.23</ecNumber>
    </recommendedName>
</protein>
<dbReference type="HOGENOM" id="CLU_548920_0_0_1"/>
<dbReference type="InterPro" id="IPR029058">
    <property type="entry name" value="AB_hydrolase_fold"/>
</dbReference>
<dbReference type="InterPro" id="IPR050266">
    <property type="entry name" value="AB_hydrolase_sf"/>
</dbReference>
<evidence type="ECO:0000256" key="1">
    <source>
        <dbReference type="ARBA" id="ARBA00001613"/>
    </source>
</evidence>
<organism evidence="9">
    <name type="scientific">Dendroctonus ponderosae</name>
    <name type="common">Mountain pine beetle</name>
    <dbReference type="NCBI Taxonomy" id="77166"/>
    <lineage>
        <taxon>Eukaryota</taxon>
        <taxon>Metazoa</taxon>
        <taxon>Ecdysozoa</taxon>
        <taxon>Arthropoda</taxon>
        <taxon>Hexapoda</taxon>
        <taxon>Insecta</taxon>
        <taxon>Pterygota</taxon>
        <taxon>Neoptera</taxon>
        <taxon>Endopterygota</taxon>
        <taxon>Coleoptera</taxon>
        <taxon>Polyphaga</taxon>
        <taxon>Cucujiformia</taxon>
        <taxon>Curculionidae</taxon>
        <taxon>Scolytinae</taxon>
        <taxon>Dendroctonus</taxon>
    </lineage>
</organism>
<dbReference type="GO" id="GO:0046464">
    <property type="term" value="P:acylglycerol catabolic process"/>
    <property type="evidence" value="ECO:0007669"/>
    <property type="project" value="TreeGrafter"/>
</dbReference>
<evidence type="ECO:0000256" key="2">
    <source>
        <dbReference type="ARBA" id="ARBA00013254"/>
    </source>
</evidence>
<dbReference type="GO" id="GO:0005765">
    <property type="term" value="C:lysosomal membrane"/>
    <property type="evidence" value="ECO:0007669"/>
    <property type="project" value="UniProtKB-SubCell"/>
</dbReference>
<gene>
    <name evidence="10" type="ORF">D910_12069</name>
    <name evidence="9" type="ORF">YQE_03297</name>
</gene>
<feature type="domain" description="AB hydrolase-1" evidence="8">
    <location>
        <begin position="230"/>
        <end position="460"/>
    </location>
</feature>
<dbReference type="EMBL" id="KB632399">
    <property type="protein sequence ID" value="ERL94795.1"/>
    <property type="molecule type" value="Genomic_DNA"/>
</dbReference>
<dbReference type="GO" id="GO:0047372">
    <property type="term" value="F:monoacylglycerol lipase activity"/>
    <property type="evidence" value="ECO:0007669"/>
    <property type="project" value="UniProtKB-EC"/>
</dbReference>
<dbReference type="Proteomes" id="UP000030742">
    <property type="component" value="Unassembled WGS sequence"/>
</dbReference>
<evidence type="ECO:0000256" key="3">
    <source>
        <dbReference type="ARBA" id="ARBA00037797"/>
    </source>
</evidence>
<proteinExistence type="predicted"/>
<evidence type="ECO:0000313" key="9">
    <source>
        <dbReference type="EMBL" id="ENN80304.1"/>
    </source>
</evidence>
<dbReference type="PRINTS" id="PR00111">
    <property type="entry name" value="ABHYDROLASE"/>
</dbReference>
<evidence type="ECO:0000313" key="11">
    <source>
        <dbReference type="Proteomes" id="UP000030742"/>
    </source>
</evidence>
<dbReference type="GO" id="GO:0031902">
    <property type="term" value="C:late endosome membrane"/>
    <property type="evidence" value="ECO:0007669"/>
    <property type="project" value="UniProtKB-SubCell"/>
</dbReference>
<evidence type="ECO:0000256" key="6">
    <source>
        <dbReference type="ARBA" id="ARBA00047662"/>
    </source>
</evidence>
<evidence type="ECO:0000256" key="5">
    <source>
        <dbReference type="ARBA" id="ARBA00046308"/>
    </source>
</evidence>